<reference evidence="2" key="1">
    <citation type="submission" date="2018-07" db="EMBL/GenBank/DDBJ databases">
        <authorList>
            <person name="Somerville V."/>
        </authorList>
    </citation>
    <scope>NUCLEOTIDE SEQUENCE</scope>
    <source>
        <strain evidence="2">NWC_2_2</strain>
    </source>
</reference>
<dbReference type="InterPro" id="IPR023130">
    <property type="entry name" value="Ta0600-like_sf"/>
</dbReference>
<dbReference type="Pfam" id="PF08951">
    <property type="entry name" value="EntA_Immun"/>
    <property type="match status" value="1"/>
</dbReference>
<organism evidence="2">
    <name type="scientific">Lactobacillus delbrueckii subsp. lactis</name>
    <dbReference type="NCBI Taxonomy" id="29397"/>
    <lineage>
        <taxon>Bacteria</taxon>
        <taxon>Bacillati</taxon>
        <taxon>Bacillota</taxon>
        <taxon>Bacilli</taxon>
        <taxon>Lactobacillales</taxon>
        <taxon>Lactobacillaceae</taxon>
        <taxon>Lactobacillus</taxon>
    </lineage>
</organism>
<evidence type="ECO:0000313" key="2">
    <source>
        <dbReference type="EMBL" id="AZA16757.1"/>
    </source>
</evidence>
<evidence type="ECO:0000256" key="1">
    <source>
        <dbReference type="ARBA" id="ARBA00023025"/>
    </source>
</evidence>
<gene>
    <name evidence="2" type="ORF">DQL93_09910</name>
</gene>
<name>A0A3G6JFB5_LACDL</name>
<dbReference type="GO" id="GO:0030153">
    <property type="term" value="P:bacteriocin immunity"/>
    <property type="evidence" value="ECO:0007669"/>
    <property type="project" value="UniProtKB-KW"/>
</dbReference>
<dbReference type="AlphaFoldDB" id="A0A3G6JFB5"/>
<dbReference type="EMBL" id="CP031023">
    <property type="protein sequence ID" value="AZA16757.1"/>
    <property type="molecule type" value="Genomic_DNA"/>
</dbReference>
<sequence>MNLFNKKENEAEEAFKKQLETVANDPAVKANAALSKLLEAAVKKTEKSESIRSIASNLDTQLRSNFAENELPKAVTSLQLDLARYSAVGANGVVLK</sequence>
<proteinExistence type="predicted"/>
<dbReference type="Gene3D" id="1.20.1440.50">
    <property type="entry name" value="Ta0600-like"/>
    <property type="match status" value="1"/>
</dbReference>
<dbReference type="InterPro" id="IPR015046">
    <property type="entry name" value="LciA_Immunity-like"/>
</dbReference>
<dbReference type="SUPFAM" id="SSF109797">
    <property type="entry name" value="Bacteriocin immunity protein-like"/>
    <property type="match status" value="1"/>
</dbReference>
<accession>A0A3G6JFB5</accession>
<keyword evidence="1" id="KW-0079">Bacteriocin immunity</keyword>
<protein>
    <submittedName>
        <fullName evidence="2">Bacteriocin immunity protein</fullName>
    </submittedName>
</protein>